<dbReference type="SUPFAM" id="SSF53098">
    <property type="entry name" value="Ribonuclease H-like"/>
    <property type="match status" value="1"/>
</dbReference>
<dbReference type="InterPro" id="IPR036397">
    <property type="entry name" value="RNaseH_sf"/>
</dbReference>
<dbReference type="InterPro" id="IPR036875">
    <property type="entry name" value="Znf_CCHC_sf"/>
</dbReference>
<protein>
    <submittedName>
        <fullName evidence="4">Uncharacterized protein LOC108663271</fullName>
    </submittedName>
</protein>
<dbReference type="InterPro" id="IPR057670">
    <property type="entry name" value="SH3_retrovirus"/>
</dbReference>
<dbReference type="InterPro" id="IPR012337">
    <property type="entry name" value="RNaseH-like_sf"/>
</dbReference>
<reference evidence="3" key="1">
    <citation type="journal article" date="1997" name="Nucleic Acids Res.">
        <title>tRNAscan-SE: a program for improved detection of transfer RNA genes in genomic sequence.</title>
        <authorList>
            <person name="Lowe T.M."/>
            <person name="Eddy S.R."/>
        </authorList>
    </citation>
    <scope>NUCLEOTIDE SEQUENCE [LARGE SCALE GENOMIC DNA]</scope>
    <source>
        <strain evidence="3">r\B97-61/B2</strain>
    </source>
</reference>
<evidence type="ECO:0000259" key="2">
    <source>
        <dbReference type="Pfam" id="PF25597"/>
    </source>
</evidence>
<dbReference type="PANTHER" id="PTHR42648:SF18">
    <property type="entry name" value="RETROTRANSPOSON, UNCLASSIFIED-LIKE PROTEIN"/>
    <property type="match status" value="1"/>
</dbReference>
<dbReference type="AlphaFoldDB" id="A0AB32WSS6"/>
<dbReference type="Pfam" id="PF14223">
    <property type="entry name" value="Retrotran_gag_2"/>
    <property type="match status" value="1"/>
</dbReference>
<name>A0AB32WSS6_THECC</name>
<dbReference type="Proteomes" id="UP000694886">
    <property type="component" value="Chromosome 9"/>
</dbReference>
<sequence>MDDNETIREFSRKMMGIVNQLRLLGKEMDEERLVSKMLGSLPEKYESKISSLEDFRDLNQMTLKELVNTLEGLEQKRSFKQKGIPKSALAAKTKNLKPSNGSSMRNEVRKKDKSKKIDEKGHGEQKKKFPPCSHCKNANHTEKFCWFKPNVKCRRCQQQGHMEKVCKSKDKTTDEKVAVVEELQANEKILFMTPTSRKLIYHVYFAPNVSQNLLIVGQLVDDNYMLVFKDKTCIVSDSAGGPMKTESLNGSIFYLLFIDDVTKFNWIYFLKRKFEASNVFAKLKALVENQPSQTIKKNRTSERKNRTIMEMARCLLFEMSLLKYMWAEAANTANCLLSIAQTIALPNKTPYEAWFNVKPSVNHLKVFGCICYSKIPDAKRGKLDEKSLVVVHLGYNQVSKGYRVFDVKTRREFVNRDMRFDEATK</sequence>
<dbReference type="RefSeq" id="XP_017982357.1">
    <property type="nucleotide sequence ID" value="XM_018126868.1"/>
</dbReference>
<feature type="compositionally biased region" description="Basic and acidic residues" evidence="1">
    <location>
        <begin position="106"/>
        <end position="127"/>
    </location>
</feature>
<feature type="domain" description="Retroviral polymerase SH3-like" evidence="2">
    <location>
        <begin position="369"/>
        <end position="423"/>
    </location>
</feature>
<dbReference type="KEGG" id="tcc:108663271"/>
<evidence type="ECO:0000313" key="4">
    <source>
        <dbReference type="RefSeq" id="XP_017982357.1"/>
    </source>
</evidence>
<dbReference type="Pfam" id="PF25597">
    <property type="entry name" value="SH3_retrovirus"/>
    <property type="match status" value="1"/>
</dbReference>
<organism evidence="3 4">
    <name type="scientific">Theobroma cacao</name>
    <name type="common">Cacao</name>
    <name type="synonym">Cocoa</name>
    <dbReference type="NCBI Taxonomy" id="3641"/>
    <lineage>
        <taxon>Eukaryota</taxon>
        <taxon>Viridiplantae</taxon>
        <taxon>Streptophyta</taxon>
        <taxon>Embryophyta</taxon>
        <taxon>Tracheophyta</taxon>
        <taxon>Spermatophyta</taxon>
        <taxon>Magnoliopsida</taxon>
        <taxon>eudicotyledons</taxon>
        <taxon>Gunneridae</taxon>
        <taxon>Pentapetalae</taxon>
        <taxon>rosids</taxon>
        <taxon>malvids</taxon>
        <taxon>Malvales</taxon>
        <taxon>Malvaceae</taxon>
        <taxon>Byttnerioideae</taxon>
        <taxon>Theobroma</taxon>
    </lineage>
</organism>
<dbReference type="SUPFAM" id="SSF57756">
    <property type="entry name" value="Retrovirus zinc finger-like domains"/>
    <property type="match status" value="1"/>
</dbReference>
<dbReference type="GO" id="GO:0008270">
    <property type="term" value="F:zinc ion binding"/>
    <property type="evidence" value="ECO:0007669"/>
    <property type="project" value="InterPro"/>
</dbReference>
<feature type="compositionally biased region" description="Polar residues" evidence="1">
    <location>
        <begin position="96"/>
        <end position="105"/>
    </location>
</feature>
<dbReference type="Gramene" id="Tc09v2_t017740.1">
    <property type="protein sequence ID" value="Tc09v2_p017740.1"/>
    <property type="gene ID" value="Tc09v2_g017740"/>
</dbReference>
<reference evidence="4" key="2">
    <citation type="submission" date="2025-08" db="UniProtKB">
        <authorList>
            <consortium name="RefSeq"/>
        </authorList>
    </citation>
    <scope>IDENTIFICATION</scope>
</reference>
<dbReference type="InterPro" id="IPR039537">
    <property type="entry name" value="Retrotran_Ty1/copia-like"/>
</dbReference>
<proteinExistence type="predicted"/>
<dbReference type="GO" id="GO:0003676">
    <property type="term" value="F:nucleic acid binding"/>
    <property type="evidence" value="ECO:0007669"/>
    <property type="project" value="InterPro"/>
</dbReference>
<dbReference type="Gene3D" id="4.10.60.10">
    <property type="entry name" value="Zinc finger, CCHC-type"/>
    <property type="match status" value="1"/>
</dbReference>
<gene>
    <name evidence="4" type="primary">LOC108663271</name>
</gene>
<evidence type="ECO:0000313" key="3">
    <source>
        <dbReference type="Proteomes" id="UP000694886"/>
    </source>
</evidence>
<dbReference type="Gene3D" id="3.30.420.10">
    <property type="entry name" value="Ribonuclease H-like superfamily/Ribonuclease H"/>
    <property type="match status" value="1"/>
</dbReference>
<evidence type="ECO:0000256" key="1">
    <source>
        <dbReference type="SAM" id="MobiDB-lite"/>
    </source>
</evidence>
<accession>A0AB32WSS6</accession>
<dbReference type="PANTHER" id="PTHR42648">
    <property type="entry name" value="TRANSPOSASE, PUTATIVE-RELATED"/>
    <property type="match status" value="1"/>
</dbReference>
<dbReference type="GeneID" id="108663271"/>
<feature type="region of interest" description="Disordered" evidence="1">
    <location>
        <begin position="81"/>
        <end position="130"/>
    </location>
</feature>